<gene>
    <name evidence="1" type="ORF">ESZ50_04050</name>
</gene>
<comment type="caution">
    <text evidence="1">The sequence shown here is derived from an EMBL/GenBank/DDBJ whole genome shotgun (WGS) entry which is preliminary data.</text>
</comment>
<protein>
    <submittedName>
        <fullName evidence="1">Uncharacterized protein</fullName>
    </submittedName>
</protein>
<name>A0A6C2C9C3_9LACO</name>
<dbReference type="RefSeq" id="WP_148622318.1">
    <property type="nucleotide sequence ID" value="NZ_SDGZ01000010.1"/>
</dbReference>
<dbReference type="Proteomes" id="UP000371977">
    <property type="component" value="Unassembled WGS sequence"/>
</dbReference>
<accession>A0A6C2C9C3</accession>
<evidence type="ECO:0000313" key="1">
    <source>
        <dbReference type="EMBL" id="TYC50236.1"/>
    </source>
</evidence>
<keyword evidence="2" id="KW-1185">Reference proteome</keyword>
<reference evidence="1 2" key="1">
    <citation type="submission" date="2019-01" db="EMBL/GenBank/DDBJ databases">
        <title>Weissella sp. nov., a novel lactic acid bacterium isolated from animal feces.</title>
        <authorList>
            <person name="Wang L.-T."/>
        </authorList>
    </citation>
    <scope>NUCLEOTIDE SEQUENCE [LARGE SCALE GENOMIC DNA]</scope>
    <source>
        <strain evidence="1 2">8H-2</strain>
    </source>
</reference>
<organism evidence="1 2">
    <name type="scientific">Weissella muntiaci</name>
    <dbReference type="NCBI Taxonomy" id="2508881"/>
    <lineage>
        <taxon>Bacteria</taxon>
        <taxon>Bacillati</taxon>
        <taxon>Bacillota</taxon>
        <taxon>Bacilli</taxon>
        <taxon>Lactobacillales</taxon>
        <taxon>Lactobacillaceae</taxon>
        <taxon>Weissella</taxon>
    </lineage>
</organism>
<evidence type="ECO:0000313" key="2">
    <source>
        <dbReference type="Proteomes" id="UP000371977"/>
    </source>
</evidence>
<sequence>MLGINKRSNNQRDYLREVLTGADESALEQKRRNNGANSNDLIDTKLNYLLDLITDEMGLDIDSEDYDLAGILITSDEALAVIKDILTIKIAYAKSTELAGIS</sequence>
<dbReference type="EMBL" id="SDGZ01000010">
    <property type="protein sequence ID" value="TYC50236.1"/>
    <property type="molecule type" value="Genomic_DNA"/>
</dbReference>
<dbReference type="AlphaFoldDB" id="A0A6C2C9C3"/>
<proteinExistence type="predicted"/>